<name>A0ABV3GRM3_MICGL</name>
<protein>
    <submittedName>
        <fullName evidence="1">Uncharacterized protein</fullName>
    </submittedName>
</protein>
<comment type="caution">
    <text evidence="1">The sequence shown here is derived from an EMBL/GenBank/DDBJ whole genome shotgun (WGS) entry which is preliminary data.</text>
</comment>
<sequence length="53" mass="5584">MTLRPGGCLDSTAAVKAARFDEVVQPAKPRRVIARAIAEATPARGAARQRPAL</sequence>
<evidence type="ECO:0000313" key="1">
    <source>
        <dbReference type="EMBL" id="MEV0974269.1"/>
    </source>
</evidence>
<dbReference type="EMBL" id="JBFALK010000028">
    <property type="protein sequence ID" value="MEV0974269.1"/>
    <property type="molecule type" value="Genomic_DNA"/>
</dbReference>
<keyword evidence="2" id="KW-1185">Reference proteome</keyword>
<dbReference type="RefSeq" id="WP_358140671.1">
    <property type="nucleotide sequence ID" value="NZ_JBFALK010000028.1"/>
</dbReference>
<evidence type="ECO:0000313" key="2">
    <source>
        <dbReference type="Proteomes" id="UP001551675"/>
    </source>
</evidence>
<reference evidence="1 2" key="1">
    <citation type="submission" date="2024-06" db="EMBL/GenBank/DDBJ databases">
        <title>The Natural Products Discovery Center: Release of the First 8490 Sequenced Strains for Exploring Actinobacteria Biosynthetic Diversity.</title>
        <authorList>
            <person name="Kalkreuter E."/>
            <person name="Kautsar S.A."/>
            <person name="Yang D."/>
            <person name="Bader C.D."/>
            <person name="Teijaro C.N."/>
            <person name="Fluegel L."/>
            <person name="Davis C.M."/>
            <person name="Simpson J.R."/>
            <person name="Lauterbach L."/>
            <person name="Steele A.D."/>
            <person name="Gui C."/>
            <person name="Meng S."/>
            <person name="Li G."/>
            <person name="Viehrig K."/>
            <person name="Ye F."/>
            <person name="Su P."/>
            <person name="Kiefer A.F."/>
            <person name="Nichols A."/>
            <person name="Cepeda A.J."/>
            <person name="Yan W."/>
            <person name="Fan B."/>
            <person name="Jiang Y."/>
            <person name="Adhikari A."/>
            <person name="Zheng C.-J."/>
            <person name="Schuster L."/>
            <person name="Cowan T.M."/>
            <person name="Smanski M.J."/>
            <person name="Chevrette M.G."/>
            <person name="De Carvalho L.P.S."/>
            <person name="Shen B."/>
        </authorList>
    </citation>
    <scope>NUCLEOTIDE SEQUENCE [LARGE SCALE GENOMIC DNA]</scope>
    <source>
        <strain evidence="1 2">NPDC050100</strain>
    </source>
</reference>
<accession>A0ABV3GRM3</accession>
<proteinExistence type="predicted"/>
<dbReference type="Proteomes" id="UP001551675">
    <property type="component" value="Unassembled WGS sequence"/>
</dbReference>
<organism evidence="1 2">
    <name type="scientific">Microtetraspora glauca</name>
    <dbReference type="NCBI Taxonomy" id="1996"/>
    <lineage>
        <taxon>Bacteria</taxon>
        <taxon>Bacillati</taxon>
        <taxon>Actinomycetota</taxon>
        <taxon>Actinomycetes</taxon>
        <taxon>Streptosporangiales</taxon>
        <taxon>Streptosporangiaceae</taxon>
        <taxon>Microtetraspora</taxon>
    </lineage>
</organism>
<gene>
    <name evidence="1" type="ORF">AB0I59_37220</name>
</gene>